<dbReference type="GO" id="GO:0046872">
    <property type="term" value="F:metal ion binding"/>
    <property type="evidence" value="ECO:0007669"/>
    <property type="project" value="UniProtKB-KW"/>
</dbReference>
<reference evidence="3 4" key="1">
    <citation type="submission" date="2017-05" db="EMBL/GenBank/DDBJ databases">
        <title>Complete genome sequence of Streptomyces sp. SCSIO 03032 revealed the diverse biosynthetic pathways for its bioactive secondary metabolites.</title>
        <authorList>
            <person name="Ma L."/>
            <person name="Zhu Y."/>
            <person name="Zhang W."/>
            <person name="Zhang G."/>
            <person name="Tian X."/>
            <person name="Zhang S."/>
            <person name="Zhang C."/>
        </authorList>
    </citation>
    <scope>NUCLEOTIDE SEQUENCE [LARGE SCALE GENOMIC DNA]</scope>
    <source>
        <strain evidence="3 4">SCSIO 03032</strain>
    </source>
</reference>
<name>A0A1W7D1L8_9ACTN</name>
<dbReference type="CDD" id="cd03414">
    <property type="entry name" value="CbiX_SirB_C"/>
    <property type="match status" value="1"/>
</dbReference>
<dbReference type="Proteomes" id="UP000194218">
    <property type="component" value="Chromosome"/>
</dbReference>
<dbReference type="PANTHER" id="PTHR33542:SF5">
    <property type="entry name" value="FERROCHELATASE CHE1"/>
    <property type="match status" value="1"/>
</dbReference>
<keyword evidence="1" id="KW-0479">Metal-binding</keyword>
<dbReference type="KEGG" id="smao:CAG99_20630"/>
<evidence type="ECO:0000313" key="3">
    <source>
        <dbReference type="EMBL" id="ARQ70926.1"/>
    </source>
</evidence>
<proteinExistence type="predicted"/>
<dbReference type="AlphaFoldDB" id="A0A1W7D1L8"/>
<dbReference type="GO" id="GO:0016829">
    <property type="term" value="F:lyase activity"/>
    <property type="evidence" value="ECO:0007669"/>
    <property type="project" value="UniProtKB-KW"/>
</dbReference>
<sequence>MRTAHPRPTLVAVAHGSPDPRAERAVQALLRLVRALRPGTRVEVGYLETDRPLLADTLAGLRGEAVLVPLLFGRGYHVKRDIPGVLAGAGHLNTATAGSLGPHPLLAEALHSRLAEAGHRRGGAVVMAAAGSRDPESAAGTEYTAAMLSARLGGAPVLPAYASAASPTVPEAVAALRAAGHREIAVASCFLAPGLFATRCAEAAPGVVAAPLGAHPALARLLLHRYDQARATLARARPARTVLATTG</sequence>
<gene>
    <name evidence="3" type="ORF">CAG99_20630</name>
</gene>
<organism evidence="3 4">
    <name type="scientific">Streptomyces marincola</name>
    <dbReference type="NCBI Taxonomy" id="2878388"/>
    <lineage>
        <taxon>Bacteria</taxon>
        <taxon>Bacillati</taxon>
        <taxon>Actinomycetota</taxon>
        <taxon>Actinomycetes</taxon>
        <taxon>Kitasatosporales</taxon>
        <taxon>Streptomycetaceae</taxon>
        <taxon>Streptomyces</taxon>
    </lineage>
</organism>
<dbReference type="Gene3D" id="3.40.50.1400">
    <property type="match status" value="2"/>
</dbReference>
<evidence type="ECO:0000256" key="1">
    <source>
        <dbReference type="ARBA" id="ARBA00022723"/>
    </source>
</evidence>
<protein>
    <submittedName>
        <fullName evidence="3">Sirohydrochlorin chelatase</fullName>
    </submittedName>
</protein>
<evidence type="ECO:0000313" key="4">
    <source>
        <dbReference type="Proteomes" id="UP000194218"/>
    </source>
</evidence>
<dbReference type="InterPro" id="IPR002762">
    <property type="entry name" value="CbiX-like"/>
</dbReference>
<accession>A0A1W7D1L8</accession>
<evidence type="ECO:0000256" key="2">
    <source>
        <dbReference type="ARBA" id="ARBA00023239"/>
    </source>
</evidence>
<keyword evidence="4" id="KW-1185">Reference proteome</keyword>
<dbReference type="InterPro" id="IPR050963">
    <property type="entry name" value="Sirohydro_Cobaltochel/CbiX"/>
</dbReference>
<dbReference type="PANTHER" id="PTHR33542">
    <property type="entry name" value="SIROHYDROCHLORIN FERROCHELATASE, CHLOROPLASTIC"/>
    <property type="match status" value="1"/>
</dbReference>
<dbReference type="CDD" id="cd03416">
    <property type="entry name" value="CbiX_SirB_N"/>
    <property type="match status" value="1"/>
</dbReference>
<keyword evidence="2" id="KW-0456">Lyase</keyword>
<dbReference type="EMBL" id="CP021121">
    <property type="protein sequence ID" value="ARQ70926.1"/>
    <property type="molecule type" value="Genomic_DNA"/>
</dbReference>
<dbReference type="OrthoDB" id="7345302at2"/>
<dbReference type="Pfam" id="PF01903">
    <property type="entry name" value="CbiX"/>
    <property type="match status" value="2"/>
</dbReference>
<dbReference type="RefSeq" id="WP_086160764.1">
    <property type="nucleotide sequence ID" value="NZ_CP021121.1"/>
</dbReference>
<dbReference type="SUPFAM" id="SSF53800">
    <property type="entry name" value="Chelatase"/>
    <property type="match status" value="1"/>
</dbReference>